<protein>
    <submittedName>
        <fullName evidence="1">Uncharacterized protein</fullName>
    </submittedName>
</protein>
<dbReference type="EMBL" id="JAENGY010002473">
    <property type="protein sequence ID" value="KAG6944098.1"/>
    <property type="molecule type" value="Genomic_DNA"/>
</dbReference>
<accession>A0A8J5ICR1</accession>
<reference evidence="1" key="1">
    <citation type="submission" date="2021-01" db="EMBL/GenBank/DDBJ databases">
        <title>Phytophthora aleatoria, a newly-described species from Pinus radiata is distinct from Phytophthora cactorum isolates based on comparative genomics.</title>
        <authorList>
            <person name="Mcdougal R."/>
            <person name="Panda P."/>
            <person name="Williams N."/>
            <person name="Studholme D.J."/>
        </authorList>
    </citation>
    <scope>NUCLEOTIDE SEQUENCE</scope>
    <source>
        <strain evidence="1">NZFS 4037</strain>
    </source>
</reference>
<proteinExistence type="predicted"/>
<dbReference type="AlphaFoldDB" id="A0A8J5ICR1"/>
<gene>
    <name evidence="1" type="ORF">JG688_00017266</name>
</gene>
<evidence type="ECO:0000313" key="2">
    <source>
        <dbReference type="Proteomes" id="UP000709295"/>
    </source>
</evidence>
<dbReference type="Proteomes" id="UP000709295">
    <property type="component" value="Unassembled WGS sequence"/>
</dbReference>
<name>A0A8J5ICR1_9STRA</name>
<comment type="caution">
    <text evidence="1">The sequence shown here is derived from an EMBL/GenBank/DDBJ whole genome shotgun (WGS) entry which is preliminary data.</text>
</comment>
<keyword evidence="2" id="KW-1185">Reference proteome</keyword>
<evidence type="ECO:0000313" key="1">
    <source>
        <dbReference type="EMBL" id="KAG6944098.1"/>
    </source>
</evidence>
<sequence length="306" mass="34463">MTGQPTSFQELLQGGIETATHVIKQDIRNVHASYFKKFCEFCISNEYPDPALKRHHELPSLLVAFMESVSAFAVVSNQTAEKIRAAVANYYDSYERRDASGPDKWMIVTNDQGNTYGLGNPAKDAFVRQFMRGLKKRKSTEFTQRQATPIPLDMLSVLPSHLAIAPGFTEASRLCFFAVFAFAFYGMCQINEVLSLKWNNFTLGLARPSTSNPEVSITFGAYKPEGKKTEVAEGRCYNMHHLDDIESPMDVLSQLTTWLTYVQTKTGHNWNDNDYVFLALFKISKSIIKTDDSSTGCESARVEWGK</sequence>
<organism evidence="1 2">
    <name type="scientific">Phytophthora aleatoria</name>
    <dbReference type="NCBI Taxonomy" id="2496075"/>
    <lineage>
        <taxon>Eukaryota</taxon>
        <taxon>Sar</taxon>
        <taxon>Stramenopiles</taxon>
        <taxon>Oomycota</taxon>
        <taxon>Peronosporomycetes</taxon>
        <taxon>Peronosporales</taxon>
        <taxon>Peronosporaceae</taxon>
        <taxon>Phytophthora</taxon>
    </lineage>
</organism>